<sequence>MYVDLRFSILLAVVLLPLLTGYCAYTHGRSFRLWFALGCLLPVGSFFVLVALLYRQLADPGEQLLLEAKAILATAEEEELMKKEE</sequence>
<keyword evidence="1" id="KW-0472">Membrane</keyword>
<reference evidence="2 3" key="1">
    <citation type="submission" date="2020-11" db="EMBL/GenBank/DDBJ databases">
        <title>Hymenobacter sp.</title>
        <authorList>
            <person name="Kim M.K."/>
        </authorList>
    </citation>
    <scope>NUCLEOTIDE SEQUENCE [LARGE SCALE GENOMIC DNA]</scope>
    <source>
        <strain evidence="2 3">BT594</strain>
    </source>
</reference>
<proteinExistence type="predicted"/>
<keyword evidence="1" id="KW-0812">Transmembrane</keyword>
<name>A0ABS0L199_9BACT</name>
<gene>
    <name evidence="2" type="ORF">I5L79_10090</name>
</gene>
<dbReference type="Proteomes" id="UP000601099">
    <property type="component" value="Unassembled WGS sequence"/>
</dbReference>
<accession>A0ABS0L199</accession>
<evidence type="ECO:0000313" key="2">
    <source>
        <dbReference type="EMBL" id="MBG8553898.1"/>
    </source>
</evidence>
<dbReference type="EMBL" id="JADWYK010000005">
    <property type="protein sequence ID" value="MBG8553898.1"/>
    <property type="molecule type" value="Genomic_DNA"/>
</dbReference>
<protein>
    <submittedName>
        <fullName evidence="2">Uncharacterized protein</fullName>
    </submittedName>
</protein>
<keyword evidence="3" id="KW-1185">Reference proteome</keyword>
<organism evidence="2 3">
    <name type="scientific">Hymenobacter guriensis</name>
    <dbReference type="NCBI Taxonomy" id="2793065"/>
    <lineage>
        <taxon>Bacteria</taxon>
        <taxon>Pseudomonadati</taxon>
        <taxon>Bacteroidota</taxon>
        <taxon>Cytophagia</taxon>
        <taxon>Cytophagales</taxon>
        <taxon>Hymenobacteraceae</taxon>
        <taxon>Hymenobacter</taxon>
    </lineage>
</organism>
<evidence type="ECO:0000256" key="1">
    <source>
        <dbReference type="SAM" id="Phobius"/>
    </source>
</evidence>
<evidence type="ECO:0000313" key="3">
    <source>
        <dbReference type="Proteomes" id="UP000601099"/>
    </source>
</evidence>
<dbReference type="RefSeq" id="WP_196954923.1">
    <property type="nucleotide sequence ID" value="NZ_JADWYK010000005.1"/>
</dbReference>
<keyword evidence="1" id="KW-1133">Transmembrane helix</keyword>
<comment type="caution">
    <text evidence="2">The sequence shown here is derived from an EMBL/GenBank/DDBJ whole genome shotgun (WGS) entry which is preliminary data.</text>
</comment>
<feature type="transmembrane region" description="Helical" evidence="1">
    <location>
        <begin position="33"/>
        <end position="54"/>
    </location>
</feature>